<feature type="region of interest" description="Disordered" evidence="10">
    <location>
        <begin position="511"/>
        <end position="546"/>
    </location>
</feature>
<dbReference type="Proteomes" id="UP000265515">
    <property type="component" value="Unassembled WGS sequence"/>
</dbReference>
<dbReference type="InterPro" id="IPR043502">
    <property type="entry name" value="DNA/RNA_pol_sf"/>
</dbReference>
<keyword evidence="9" id="KW-0175">Coiled coil</keyword>
<dbReference type="GO" id="GO:0006508">
    <property type="term" value="P:proteolysis"/>
    <property type="evidence" value="ECO:0007669"/>
    <property type="project" value="UniProtKB-KW"/>
</dbReference>
<feature type="compositionally biased region" description="Polar residues" evidence="10">
    <location>
        <begin position="460"/>
        <end position="470"/>
    </location>
</feature>
<dbReference type="PROSITE" id="PS50878">
    <property type="entry name" value="RT_POL"/>
    <property type="match status" value="1"/>
</dbReference>
<evidence type="ECO:0000256" key="7">
    <source>
        <dbReference type="ARBA" id="ARBA00022918"/>
    </source>
</evidence>
<organism evidence="12 13">
    <name type="scientific">Chara braunii</name>
    <name type="common">Braun's stonewort</name>
    <dbReference type="NCBI Taxonomy" id="69332"/>
    <lineage>
        <taxon>Eukaryota</taxon>
        <taxon>Viridiplantae</taxon>
        <taxon>Streptophyta</taxon>
        <taxon>Charophyceae</taxon>
        <taxon>Charales</taxon>
        <taxon>Characeae</taxon>
        <taxon>Chara</taxon>
    </lineage>
</organism>
<keyword evidence="2" id="KW-0808">Transferase</keyword>
<gene>
    <name evidence="12" type="ORF">CBR_g892</name>
</gene>
<feature type="coiled-coil region" evidence="9">
    <location>
        <begin position="67"/>
        <end position="112"/>
    </location>
</feature>
<dbReference type="CDD" id="cd01647">
    <property type="entry name" value="RT_LTR"/>
    <property type="match status" value="1"/>
</dbReference>
<dbReference type="InterPro" id="IPR050951">
    <property type="entry name" value="Retrovirus_Pol_polyprotein"/>
</dbReference>
<feature type="compositionally biased region" description="Basic and acidic residues" evidence="10">
    <location>
        <begin position="521"/>
        <end position="537"/>
    </location>
</feature>
<dbReference type="GO" id="GO:0003964">
    <property type="term" value="F:RNA-directed DNA polymerase activity"/>
    <property type="evidence" value="ECO:0007669"/>
    <property type="project" value="UniProtKB-KW"/>
</dbReference>
<protein>
    <recommendedName>
        <fullName evidence="11">Reverse transcriptase domain-containing protein</fullName>
    </recommendedName>
</protein>
<name>A0A388KCM9_CHABU</name>
<evidence type="ECO:0000256" key="4">
    <source>
        <dbReference type="ARBA" id="ARBA00022722"/>
    </source>
</evidence>
<dbReference type="FunFam" id="3.10.10.10:FF:000007">
    <property type="entry name" value="Retrovirus-related Pol polyprotein from transposon 17.6-like Protein"/>
    <property type="match status" value="1"/>
</dbReference>
<evidence type="ECO:0000256" key="8">
    <source>
        <dbReference type="ARBA" id="ARBA00023268"/>
    </source>
</evidence>
<dbReference type="GO" id="GO:0004519">
    <property type="term" value="F:endonuclease activity"/>
    <property type="evidence" value="ECO:0007669"/>
    <property type="project" value="UniProtKB-KW"/>
</dbReference>
<sequence>MRRSQRLGEHGSAGAKPQQGPRTPRIPRRPRTTMAATADDNAQASPKRPVTPPIPVQQADEPLLAFLKQLQLYLETTAAELSKWEEEEAARQQEIQRQLAEAEAARQQGASEAAAAARLQQQQVEASQHQARYQATMDLARDEATYSRLLQRQHFHETEEREESTEEETNKEGAAGLMENLLYTCNWQQRELLAIRQVFIRHETTFKALDKKIATLQAEISTLHAANSQQQTLNDQLQTDVSMGLAQLSAPASTGSAVVDCSPALAAQAKQLEERINHLVASLGDISKFAGASTIEKFDDYHKTDPLQWWMAFNAEADVHHTPAHRRLDALYLQLIGGAQAFMTHMAVTLECTIANLHTKIMREEFEKKWKTRFLVNNDKRHATNKIFRIYQGQQTSREWLTKEWQRLVATPELNLPFDSIRAEFFARSCDALTAALGSEFQYKTFDDMISKARELIQGNQRAANETRQQPGYVAKGNGKRTPQVAAVQQGTSEDHAPRLHQVTEMWRQRYHRNAQDPEEENRRRNQRWRMEHDRHHGQSSALPKTCSSCTAGSAATSFPNPPESAALLAASLTSGDDAVVASSRIQFENYVVELVPPLNQPLHVQDSSACVVVPPSDNEPVASSALLSEVPSTWASLEELDPLTVEDFQWLPLPSTGSLPTPHHNALTAHLHEYLHVAVPPPSTDGGEAVVDLRNYLAKIDREYATQQYVDIDAPLLYIRIQIGKATCSALIDCGATCNYISQDFMAHAGLGPLVRRKSQVCSPYGAPVLFVRKKNKDLRLCIDYRKLNAQTIKNVGPLPRIEDLLERLGGAKYFSKLDLKSGYHQIEIQPTDPYKTAFKTRYGHFEWIVMPFGLTNAPATFQAAMTTEFCDLLDHTVLIYLDDILVYSRTLDEHLRTVLERLRIAKYKANRDKCEFAQQELEYLGHYVTPQGIPPLADKVKAIQDWSDLKCTTDVRSFLGFASYYMRFVKGFQRIAAPLSRLQSPLVPFEFSGKAQNAFHTLKTALLQAPVLSIYDPTLPTNVTTDASGYGIGTVLEQHDGTDWHSVEYFSQKVPPINTLDDARKKELLAFVTVLKRWRHFLLGPFVYV</sequence>
<proteinExistence type="predicted"/>
<accession>A0A388KCM9</accession>
<keyword evidence="1" id="KW-0645">Protease</keyword>
<comment type="caution">
    <text evidence="12">The sequence shown here is derived from an EMBL/GenBank/DDBJ whole genome shotgun (WGS) entry which is preliminary data.</text>
</comment>
<dbReference type="GO" id="GO:0008233">
    <property type="term" value="F:peptidase activity"/>
    <property type="evidence" value="ECO:0007669"/>
    <property type="project" value="UniProtKB-KW"/>
</dbReference>
<feature type="region of interest" description="Disordered" evidence="10">
    <location>
        <begin position="460"/>
        <end position="481"/>
    </location>
</feature>
<dbReference type="InterPro" id="IPR000477">
    <property type="entry name" value="RT_dom"/>
</dbReference>
<keyword evidence="4" id="KW-0540">Nuclease</keyword>
<keyword evidence="6" id="KW-0378">Hydrolase</keyword>
<dbReference type="InterPro" id="IPR043128">
    <property type="entry name" value="Rev_trsase/Diguanyl_cyclase"/>
</dbReference>
<evidence type="ECO:0000256" key="6">
    <source>
        <dbReference type="ARBA" id="ARBA00022801"/>
    </source>
</evidence>
<evidence type="ECO:0000256" key="3">
    <source>
        <dbReference type="ARBA" id="ARBA00022695"/>
    </source>
</evidence>
<evidence type="ECO:0000256" key="10">
    <source>
        <dbReference type="SAM" id="MobiDB-lite"/>
    </source>
</evidence>
<reference evidence="12 13" key="1">
    <citation type="journal article" date="2018" name="Cell">
        <title>The Chara Genome: Secondary Complexity and Implications for Plant Terrestrialization.</title>
        <authorList>
            <person name="Nishiyama T."/>
            <person name="Sakayama H."/>
            <person name="Vries J.D."/>
            <person name="Buschmann H."/>
            <person name="Saint-Marcoux D."/>
            <person name="Ullrich K.K."/>
            <person name="Haas F.B."/>
            <person name="Vanderstraeten L."/>
            <person name="Becker D."/>
            <person name="Lang D."/>
            <person name="Vosolsobe S."/>
            <person name="Rombauts S."/>
            <person name="Wilhelmsson P.K.I."/>
            <person name="Janitza P."/>
            <person name="Kern R."/>
            <person name="Heyl A."/>
            <person name="Rumpler F."/>
            <person name="Villalobos L.I.A.C."/>
            <person name="Clay J.M."/>
            <person name="Skokan R."/>
            <person name="Toyoda A."/>
            <person name="Suzuki Y."/>
            <person name="Kagoshima H."/>
            <person name="Schijlen E."/>
            <person name="Tajeshwar N."/>
            <person name="Catarino B."/>
            <person name="Hetherington A.J."/>
            <person name="Saltykova A."/>
            <person name="Bonnot C."/>
            <person name="Breuninger H."/>
            <person name="Symeonidi A."/>
            <person name="Radhakrishnan G.V."/>
            <person name="Van Nieuwerburgh F."/>
            <person name="Deforce D."/>
            <person name="Chang C."/>
            <person name="Karol K.G."/>
            <person name="Hedrich R."/>
            <person name="Ulvskov P."/>
            <person name="Glockner G."/>
            <person name="Delwiche C.F."/>
            <person name="Petrasek J."/>
            <person name="Van de Peer Y."/>
            <person name="Friml J."/>
            <person name="Beilby M."/>
            <person name="Dolan L."/>
            <person name="Kohara Y."/>
            <person name="Sugano S."/>
            <person name="Fujiyama A."/>
            <person name="Delaux P.-M."/>
            <person name="Quint M."/>
            <person name="TheiBen G."/>
            <person name="Hagemann M."/>
            <person name="Harholt J."/>
            <person name="Dunand C."/>
            <person name="Zachgo S."/>
            <person name="Langdale J."/>
            <person name="Maumus F."/>
            <person name="Straeten D.V.D."/>
            <person name="Gould S.B."/>
            <person name="Rensing S.A."/>
        </authorList>
    </citation>
    <scope>NUCLEOTIDE SEQUENCE [LARGE SCALE GENOMIC DNA]</scope>
    <source>
        <strain evidence="12 13">S276</strain>
    </source>
</reference>
<feature type="domain" description="Reverse transcriptase" evidence="11">
    <location>
        <begin position="754"/>
        <end position="965"/>
    </location>
</feature>
<dbReference type="Gramene" id="GBG67767">
    <property type="protein sequence ID" value="GBG67767"/>
    <property type="gene ID" value="CBR_g892"/>
</dbReference>
<dbReference type="Pfam" id="PF17919">
    <property type="entry name" value="RT_RNaseH_2"/>
    <property type="match status" value="1"/>
</dbReference>
<evidence type="ECO:0000256" key="5">
    <source>
        <dbReference type="ARBA" id="ARBA00022759"/>
    </source>
</evidence>
<feature type="region of interest" description="Disordered" evidence="10">
    <location>
        <begin position="1"/>
        <end position="57"/>
    </location>
</feature>
<keyword evidence="5" id="KW-0255">Endonuclease</keyword>
<keyword evidence="8" id="KW-0511">Multifunctional enzyme</keyword>
<keyword evidence="3" id="KW-0548">Nucleotidyltransferase</keyword>
<dbReference type="PANTHER" id="PTHR37984">
    <property type="entry name" value="PROTEIN CBG26694"/>
    <property type="match status" value="1"/>
</dbReference>
<evidence type="ECO:0000256" key="1">
    <source>
        <dbReference type="ARBA" id="ARBA00022670"/>
    </source>
</evidence>
<evidence type="ECO:0000313" key="13">
    <source>
        <dbReference type="Proteomes" id="UP000265515"/>
    </source>
</evidence>
<dbReference type="EMBL" id="BFEA01000092">
    <property type="protein sequence ID" value="GBG67767.1"/>
    <property type="molecule type" value="Genomic_DNA"/>
</dbReference>
<dbReference type="PANTHER" id="PTHR37984:SF5">
    <property type="entry name" value="PROTEIN NYNRIN-LIKE"/>
    <property type="match status" value="1"/>
</dbReference>
<evidence type="ECO:0000256" key="9">
    <source>
        <dbReference type="SAM" id="Coils"/>
    </source>
</evidence>
<dbReference type="FunFam" id="3.30.70.270:FF:000020">
    <property type="entry name" value="Transposon Tf2-6 polyprotein-like Protein"/>
    <property type="match status" value="1"/>
</dbReference>
<evidence type="ECO:0000259" key="11">
    <source>
        <dbReference type="PROSITE" id="PS50878"/>
    </source>
</evidence>
<dbReference type="Gene3D" id="3.30.70.270">
    <property type="match status" value="2"/>
</dbReference>
<dbReference type="AlphaFoldDB" id="A0A388KCM9"/>
<dbReference type="InterPro" id="IPR041577">
    <property type="entry name" value="RT_RNaseH_2"/>
</dbReference>
<evidence type="ECO:0000313" key="12">
    <source>
        <dbReference type="EMBL" id="GBG67767.1"/>
    </source>
</evidence>
<keyword evidence="7" id="KW-0695">RNA-directed DNA polymerase</keyword>
<dbReference type="SUPFAM" id="SSF56672">
    <property type="entry name" value="DNA/RNA polymerases"/>
    <property type="match status" value="1"/>
</dbReference>
<dbReference type="Gene3D" id="3.10.10.10">
    <property type="entry name" value="HIV Type 1 Reverse Transcriptase, subunit A, domain 1"/>
    <property type="match status" value="1"/>
</dbReference>
<dbReference type="Pfam" id="PF00078">
    <property type="entry name" value="RVT_1"/>
    <property type="match status" value="1"/>
</dbReference>
<keyword evidence="13" id="KW-1185">Reference proteome</keyword>
<evidence type="ECO:0000256" key="2">
    <source>
        <dbReference type="ARBA" id="ARBA00022679"/>
    </source>
</evidence>